<evidence type="ECO:0000313" key="3">
    <source>
        <dbReference type="Proteomes" id="UP000321926"/>
    </source>
</evidence>
<dbReference type="AlphaFoldDB" id="A0A5C8II84"/>
<dbReference type="SUPFAM" id="SSF54593">
    <property type="entry name" value="Glyoxalase/Bleomycin resistance protein/Dihydroxybiphenyl dioxygenase"/>
    <property type="match status" value="1"/>
</dbReference>
<proteinExistence type="predicted"/>
<dbReference type="InterPro" id="IPR004360">
    <property type="entry name" value="Glyas_Fos-R_dOase_dom"/>
</dbReference>
<organism evidence="2 3">
    <name type="scientific">Pontibacter qinzhouensis</name>
    <dbReference type="NCBI Taxonomy" id="2603253"/>
    <lineage>
        <taxon>Bacteria</taxon>
        <taxon>Pseudomonadati</taxon>
        <taxon>Bacteroidota</taxon>
        <taxon>Cytophagia</taxon>
        <taxon>Cytophagales</taxon>
        <taxon>Hymenobacteraceae</taxon>
        <taxon>Pontibacter</taxon>
    </lineage>
</organism>
<reference evidence="2 3" key="1">
    <citation type="submission" date="2019-08" db="EMBL/GenBank/DDBJ databases">
        <authorList>
            <person name="Shi S."/>
        </authorList>
    </citation>
    <scope>NUCLEOTIDE SEQUENCE [LARGE SCALE GENOMIC DNA]</scope>
    <source>
        <strain evidence="2 3">GY10130</strain>
    </source>
</reference>
<dbReference type="Gene3D" id="3.10.180.10">
    <property type="entry name" value="2,3-Dihydroxybiphenyl 1,2-Dioxygenase, domain 1"/>
    <property type="match status" value="1"/>
</dbReference>
<keyword evidence="3" id="KW-1185">Reference proteome</keyword>
<dbReference type="InterPro" id="IPR029068">
    <property type="entry name" value="Glyas_Bleomycin-R_OHBP_Dase"/>
</dbReference>
<name>A0A5C8II84_9BACT</name>
<dbReference type="InterPro" id="IPR037523">
    <property type="entry name" value="VOC_core"/>
</dbReference>
<feature type="domain" description="VOC" evidence="1">
    <location>
        <begin position="2"/>
        <end position="122"/>
    </location>
</feature>
<evidence type="ECO:0000259" key="1">
    <source>
        <dbReference type="PROSITE" id="PS51819"/>
    </source>
</evidence>
<gene>
    <name evidence="2" type="ORF">FVR03_23670</name>
</gene>
<sequence length="132" mass="14927">MKLEHFAVNVEDPLAMVDWYAEHLGMKVVKQVKEAPFMAFLADDSGRIMIEVYRNPADQVPPYREMDPLLVHLAFVSEDPAADKARLQEAGAIEVSDTKLNDGSHLVMMRDPWGLAIQLCKRGTTMLTEREN</sequence>
<dbReference type="OrthoDB" id="1177764at2"/>
<dbReference type="EMBL" id="VRTY01000180">
    <property type="protein sequence ID" value="TXK21027.1"/>
    <property type="molecule type" value="Genomic_DNA"/>
</dbReference>
<accession>A0A5C8II84</accession>
<dbReference type="PROSITE" id="PS51819">
    <property type="entry name" value="VOC"/>
    <property type="match status" value="1"/>
</dbReference>
<dbReference type="CDD" id="cd06587">
    <property type="entry name" value="VOC"/>
    <property type="match status" value="1"/>
</dbReference>
<dbReference type="RefSeq" id="WP_147924248.1">
    <property type="nucleotide sequence ID" value="NZ_VRTY01000180.1"/>
</dbReference>
<dbReference type="Pfam" id="PF00903">
    <property type="entry name" value="Glyoxalase"/>
    <property type="match status" value="1"/>
</dbReference>
<dbReference type="Proteomes" id="UP000321926">
    <property type="component" value="Unassembled WGS sequence"/>
</dbReference>
<protein>
    <submittedName>
        <fullName evidence="2">VOC family protein</fullName>
    </submittedName>
</protein>
<comment type="caution">
    <text evidence="2">The sequence shown here is derived from an EMBL/GenBank/DDBJ whole genome shotgun (WGS) entry which is preliminary data.</text>
</comment>
<evidence type="ECO:0000313" key="2">
    <source>
        <dbReference type="EMBL" id="TXK21027.1"/>
    </source>
</evidence>